<evidence type="ECO:0000313" key="1">
    <source>
        <dbReference type="EMBL" id="GAH30386.1"/>
    </source>
</evidence>
<protein>
    <recommendedName>
        <fullName evidence="2">Ribosome recycling factor domain-containing protein</fullName>
    </recommendedName>
</protein>
<comment type="caution">
    <text evidence="1">The sequence shown here is derived from an EMBL/GenBank/DDBJ whole genome shotgun (WGS) entry which is preliminary data.</text>
</comment>
<name>X1EAT0_9ZZZZ</name>
<gene>
    <name evidence="1" type="ORF">S01H4_66001</name>
</gene>
<feature type="non-terminal residue" evidence="1">
    <location>
        <position position="1"/>
    </location>
</feature>
<dbReference type="EMBL" id="BART01040636">
    <property type="protein sequence ID" value="GAH30386.1"/>
    <property type="molecule type" value="Genomic_DNA"/>
</dbReference>
<proteinExistence type="predicted"/>
<accession>X1EAT0</accession>
<evidence type="ECO:0008006" key="2">
    <source>
        <dbReference type="Google" id="ProtNLM"/>
    </source>
</evidence>
<reference evidence="1" key="1">
    <citation type="journal article" date="2014" name="Front. Microbiol.">
        <title>High frequency of phylogenetically diverse reductive dehalogenase-homologous genes in deep subseafloor sedimentary metagenomes.</title>
        <authorList>
            <person name="Kawai M."/>
            <person name="Futagami T."/>
            <person name="Toyoda A."/>
            <person name="Takaki Y."/>
            <person name="Nishi S."/>
            <person name="Hori S."/>
            <person name="Arai W."/>
            <person name="Tsubouchi T."/>
            <person name="Morono Y."/>
            <person name="Uchiyama I."/>
            <person name="Ito T."/>
            <person name="Fujiyama A."/>
            <person name="Inagaki F."/>
            <person name="Takami H."/>
        </authorList>
    </citation>
    <scope>NUCLEOTIDE SEQUENCE</scope>
    <source>
        <strain evidence="1">Expedition CK06-06</strain>
    </source>
</reference>
<dbReference type="AlphaFoldDB" id="X1EAT0"/>
<sequence length="33" mass="3778">LKNGKKQADDITKECTDKVDKLIKNKSDEIMLD</sequence>
<organism evidence="1">
    <name type="scientific">marine sediment metagenome</name>
    <dbReference type="NCBI Taxonomy" id="412755"/>
    <lineage>
        <taxon>unclassified sequences</taxon>
        <taxon>metagenomes</taxon>
        <taxon>ecological metagenomes</taxon>
    </lineage>
</organism>